<evidence type="ECO:0000313" key="1">
    <source>
        <dbReference type="EMBL" id="KAJ7315097.1"/>
    </source>
</evidence>
<comment type="caution">
    <text evidence="1">The sequence shown here is derived from an EMBL/GenBank/DDBJ whole genome shotgun (WGS) entry which is preliminary data.</text>
</comment>
<dbReference type="AlphaFoldDB" id="A0AAD7EDT4"/>
<name>A0AAD7EDT4_9AGAR</name>
<sequence>MFAKGDLHDTHIPAAIESLGALKFFADVFHKDPADVLALFEMWSVTQKRGEFVPSTMAELQKACGEIIRTGLQLIMGKKNIAMNFERYIEAIVRKWGVGLLKWPDGVDFKRMSKQMTIGNLQTLYADLKDGSCKWVKLSKQQQQKIEAKFEALVRSGRRVEKVRQERHDKG</sequence>
<evidence type="ECO:0000313" key="2">
    <source>
        <dbReference type="Proteomes" id="UP001218218"/>
    </source>
</evidence>
<keyword evidence="2" id="KW-1185">Reference proteome</keyword>
<gene>
    <name evidence="1" type="ORF">DFH08DRAFT_715918</name>
</gene>
<organism evidence="1 2">
    <name type="scientific">Mycena albidolilacea</name>
    <dbReference type="NCBI Taxonomy" id="1033008"/>
    <lineage>
        <taxon>Eukaryota</taxon>
        <taxon>Fungi</taxon>
        <taxon>Dikarya</taxon>
        <taxon>Basidiomycota</taxon>
        <taxon>Agaricomycotina</taxon>
        <taxon>Agaricomycetes</taxon>
        <taxon>Agaricomycetidae</taxon>
        <taxon>Agaricales</taxon>
        <taxon>Marasmiineae</taxon>
        <taxon>Mycenaceae</taxon>
        <taxon>Mycena</taxon>
    </lineage>
</organism>
<accession>A0AAD7EDT4</accession>
<reference evidence="1" key="1">
    <citation type="submission" date="2023-03" db="EMBL/GenBank/DDBJ databases">
        <title>Massive genome expansion in bonnet fungi (Mycena s.s.) driven by repeated elements and novel gene families across ecological guilds.</title>
        <authorList>
            <consortium name="Lawrence Berkeley National Laboratory"/>
            <person name="Harder C.B."/>
            <person name="Miyauchi S."/>
            <person name="Viragh M."/>
            <person name="Kuo A."/>
            <person name="Thoen E."/>
            <person name="Andreopoulos B."/>
            <person name="Lu D."/>
            <person name="Skrede I."/>
            <person name="Drula E."/>
            <person name="Henrissat B."/>
            <person name="Morin E."/>
            <person name="Kohler A."/>
            <person name="Barry K."/>
            <person name="LaButti K."/>
            <person name="Morin E."/>
            <person name="Salamov A."/>
            <person name="Lipzen A."/>
            <person name="Mereny Z."/>
            <person name="Hegedus B."/>
            <person name="Baldrian P."/>
            <person name="Stursova M."/>
            <person name="Weitz H."/>
            <person name="Taylor A."/>
            <person name="Grigoriev I.V."/>
            <person name="Nagy L.G."/>
            <person name="Martin F."/>
            <person name="Kauserud H."/>
        </authorList>
    </citation>
    <scope>NUCLEOTIDE SEQUENCE</scope>
    <source>
        <strain evidence="1">CBHHK002</strain>
    </source>
</reference>
<feature type="non-terminal residue" evidence="1">
    <location>
        <position position="1"/>
    </location>
</feature>
<protein>
    <submittedName>
        <fullName evidence="1">Uncharacterized protein</fullName>
    </submittedName>
</protein>
<proteinExistence type="predicted"/>
<dbReference type="Proteomes" id="UP001218218">
    <property type="component" value="Unassembled WGS sequence"/>
</dbReference>
<dbReference type="EMBL" id="JARIHO010000063">
    <property type="protein sequence ID" value="KAJ7315097.1"/>
    <property type="molecule type" value="Genomic_DNA"/>
</dbReference>